<name>A0ACB8SAL5_9AGAM</name>
<evidence type="ECO:0000313" key="2">
    <source>
        <dbReference type="Proteomes" id="UP000814033"/>
    </source>
</evidence>
<protein>
    <submittedName>
        <fullName evidence="1">Uncharacterized protein</fullName>
    </submittedName>
</protein>
<evidence type="ECO:0000313" key="1">
    <source>
        <dbReference type="EMBL" id="KAI0052838.1"/>
    </source>
</evidence>
<keyword evidence="2" id="KW-1185">Reference proteome</keyword>
<sequence length="108" mass="11683">MLHLSASVQTPARPVSLPILIPSQASRQEPLDGHGARYVLARRPLRPLGVPRVAVTDACSALSTTRHLLRSVPAGPRQSRGPRPPPLMGPRILLMPPHLPAEARPPWP</sequence>
<accession>A0ACB8SAL5</accession>
<gene>
    <name evidence="1" type="ORF">FA95DRAFT_1553122</name>
</gene>
<dbReference type="Proteomes" id="UP000814033">
    <property type="component" value="Unassembled WGS sequence"/>
</dbReference>
<reference evidence="1" key="2">
    <citation type="journal article" date="2022" name="New Phytol.">
        <title>Evolutionary transition to the ectomycorrhizal habit in the genomes of a hyperdiverse lineage of mushroom-forming fungi.</title>
        <authorList>
            <person name="Looney B."/>
            <person name="Miyauchi S."/>
            <person name="Morin E."/>
            <person name="Drula E."/>
            <person name="Courty P.E."/>
            <person name="Kohler A."/>
            <person name="Kuo A."/>
            <person name="LaButti K."/>
            <person name="Pangilinan J."/>
            <person name="Lipzen A."/>
            <person name="Riley R."/>
            <person name="Andreopoulos W."/>
            <person name="He G."/>
            <person name="Johnson J."/>
            <person name="Nolan M."/>
            <person name="Tritt A."/>
            <person name="Barry K.W."/>
            <person name="Grigoriev I.V."/>
            <person name="Nagy L.G."/>
            <person name="Hibbett D."/>
            <person name="Henrissat B."/>
            <person name="Matheny P.B."/>
            <person name="Labbe J."/>
            <person name="Martin F.M."/>
        </authorList>
    </citation>
    <scope>NUCLEOTIDE SEQUENCE</scope>
    <source>
        <strain evidence="1">FP105234-sp</strain>
    </source>
</reference>
<dbReference type="EMBL" id="MU275843">
    <property type="protein sequence ID" value="KAI0052838.1"/>
    <property type="molecule type" value="Genomic_DNA"/>
</dbReference>
<proteinExistence type="predicted"/>
<organism evidence="1 2">
    <name type="scientific">Auriscalpium vulgare</name>
    <dbReference type="NCBI Taxonomy" id="40419"/>
    <lineage>
        <taxon>Eukaryota</taxon>
        <taxon>Fungi</taxon>
        <taxon>Dikarya</taxon>
        <taxon>Basidiomycota</taxon>
        <taxon>Agaricomycotina</taxon>
        <taxon>Agaricomycetes</taxon>
        <taxon>Russulales</taxon>
        <taxon>Auriscalpiaceae</taxon>
        <taxon>Auriscalpium</taxon>
    </lineage>
</organism>
<comment type="caution">
    <text evidence="1">The sequence shown here is derived from an EMBL/GenBank/DDBJ whole genome shotgun (WGS) entry which is preliminary data.</text>
</comment>
<reference evidence="1" key="1">
    <citation type="submission" date="2021-02" db="EMBL/GenBank/DDBJ databases">
        <authorList>
            <consortium name="DOE Joint Genome Institute"/>
            <person name="Ahrendt S."/>
            <person name="Looney B.P."/>
            <person name="Miyauchi S."/>
            <person name="Morin E."/>
            <person name="Drula E."/>
            <person name="Courty P.E."/>
            <person name="Chicoki N."/>
            <person name="Fauchery L."/>
            <person name="Kohler A."/>
            <person name="Kuo A."/>
            <person name="Labutti K."/>
            <person name="Pangilinan J."/>
            <person name="Lipzen A."/>
            <person name="Riley R."/>
            <person name="Andreopoulos W."/>
            <person name="He G."/>
            <person name="Johnson J."/>
            <person name="Barry K.W."/>
            <person name="Grigoriev I.V."/>
            <person name="Nagy L."/>
            <person name="Hibbett D."/>
            <person name="Henrissat B."/>
            <person name="Matheny P.B."/>
            <person name="Labbe J."/>
            <person name="Martin F."/>
        </authorList>
    </citation>
    <scope>NUCLEOTIDE SEQUENCE</scope>
    <source>
        <strain evidence="1">FP105234-sp</strain>
    </source>
</reference>